<dbReference type="RefSeq" id="WP_104480190.1">
    <property type="nucleotide sequence ID" value="NZ_CP154825.1"/>
</dbReference>
<evidence type="ECO:0000256" key="2">
    <source>
        <dbReference type="ARBA" id="ARBA00023015"/>
    </source>
</evidence>
<dbReference type="SMART" id="SM00862">
    <property type="entry name" value="Trans_reg_C"/>
    <property type="match status" value="1"/>
</dbReference>
<dbReference type="InterPro" id="IPR039420">
    <property type="entry name" value="WalR-like"/>
</dbReference>
<dbReference type="Gene3D" id="6.10.250.690">
    <property type="match status" value="1"/>
</dbReference>
<keyword evidence="10" id="KW-1185">Reference proteome</keyword>
<proteinExistence type="predicted"/>
<evidence type="ECO:0000313" key="9">
    <source>
        <dbReference type="EMBL" id="PPK66825.1"/>
    </source>
</evidence>
<organism evidence="9 10">
    <name type="scientific">Actinokineospora auranticolor</name>
    <dbReference type="NCBI Taxonomy" id="155976"/>
    <lineage>
        <taxon>Bacteria</taxon>
        <taxon>Bacillati</taxon>
        <taxon>Actinomycetota</taxon>
        <taxon>Actinomycetes</taxon>
        <taxon>Pseudonocardiales</taxon>
        <taxon>Pseudonocardiaceae</taxon>
        <taxon>Actinokineospora</taxon>
    </lineage>
</organism>
<dbReference type="OrthoDB" id="4375420at2"/>
<evidence type="ECO:0000256" key="5">
    <source>
        <dbReference type="PROSITE-ProRule" id="PRU00169"/>
    </source>
</evidence>
<keyword evidence="4" id="KW-0804">Transcription</keyword>
<evidence type="ECO:0000256" key="1">
    <source>
        <dbReference type="ARBA" id="ARBA00022553"/>
    </source>
</evidence>
<dbReference type="Gene3D" id="1.10.10.10">
    <property type="entry name" value="Winged helix-like DNA-binding domain superfamily/Winged helix DNA-binding domain"/>
    <property type="match status" value="1"/>
</dbReference>
<comment type="caution">
    <text evidence="9">The sequence shown here is derived from an EMBL/GenBank/DDBJ whole genome shotgun (WGS) entry which is preliminary data.</text>
</comment>
<dbReference type="GO" id="GO:0000156">
    <property type="term" value="F:phosphorelay response regulator activity"/>
    <property type="evidence" value="ECO:0007669"/>
    <property type="project" value="TreeGrafter"/>
</dbReference>
<keyword evidence="1 5" id="KW-0597">Phosphoprotein</keyword>
<dbReference type="GO" id="GO:0032993">
    <property type="term" value="C:protein-DNA complex"/>
    <property type="evidence" value="ECO:0007669"/>
    <property type="project" value="TreeGrafter"/>
</dbReference>
<dbReference type="PANTHER" id="PTHR48111:SF4">
    <property type="entry name" value="DNA-BINDING DUAL TRANSCRIPTIONAL REGULATOR OMPR"/>
    <property type="match status" value="1"/>
</dbReference>
<evidence type="ECO:0000256" key="4">
    <source>
        <dbReference type="ARBA" id="ARBA00023163"/>
    </source>
</evidence>
<keyword evidence="2" id="KW-0805">Transcription regulation</keyword>
<accession>A0A2S6GNL2</accession>
<dbReference type="SMART" id="SM00448">
    <property type="entry name" value="REC"/>
    <property type="match status" value="1"/>
</dbReference>
<dbReference type="SUPFAM" id="SSF52172">
    <property type="entry name" value="CheY-like"/>
    <property type="match status" value="1"/>
</dbReference>
<dbReference type="PROSITE" id="PS51755">
    <property type="entry name" value="OMPR_PHOB"/>
    <property type="match status" value="1"/>
</dbReference>
<reference evidence="9 10" key="1">
    <citation type="submission" date="2018-02" db="EMBL/GenBank/DDBJ databases">
        <title>Genomic Encyclopedia of Archaeal and Bacterial Type Strains, Phase II (KMG-II): from individual species to whole genera.</title>
        <authorList>
            <person name="Goeker M."/>
        </authorList>
    </citation>
    <scope>NUCLEOTIDE SEQUENCE [LARGE SCALE GENOMIC DNA]</scope>
    <source>
        <strain evidence="9 10">YU 961-1</strain>
    </source>
</reference>
<dbReference type="Pfam" id="PF00072">
    <property type="entry name" value="Response_reg"/>
    <property type="match status" value="1"/>
</dbReference>
<keyword evidence="3 6" id="KW-0238">DNA-binding</keyword>
<feature type="modified residue" description="4-aspartylphosphate" evidence="5">
    <location>
        <position position="63"/>
    </location>
</feature>
<dbReference type="SUPFAM" id="SSF46894">
    <property type="entry name" value="C-terminal effector domain of the bipartite response regulators"/>
    <property type="match status" value="1"/>
</dbReference>
<dbReference type="Gene3D" id="3.40.50.2300">
    <property type="match status" value="1"/>
</dbReference>
<sequence>MESESESLPTARPVVILVEDEADLAAMSRDYLAREGFRVLPAADVRTGLRLVDSEEPDLVVLDLGLPDGNGLDLLRGLRGRDNPLPVIVVTGRGEEADRVVGLELGADDYLVKPYSLRELAARIRAVLRRSKPPAPPPTAIRVGGLEIDTGAREVRRAGEPIALTPREYGLIEFLASAPGQTFSREQLLDHVWGSSSRWQAATTVDEHVYRIRRKLVAAGVTVPKITTVRGFGYRLDS</sequence>
<dbReference type="GO" id="GO:0005829">
    <property type="term" value="C:cytosol"/>
    <property type="evidence" value="ECO:0007669"/>
    <property type="project" value="TreeGrafter"/>
</dbReference>
<dbReference type="InterPro" id="IPR016032">
    <property type="entry name" value="Sig_transdc_resp-reg_C-effctor"/>
</dbReference>
<dbReference type="InterPro" id="IPR011006">
    <property type="entry name" value="CheY-like_superfamily"/>
</dbReference>
<dbReference type="GO" id="GO:0000976">
    <property type="term" value="F:transcription cis-regulatory region binding"/>
    <property type="evidence" value="ECO:0007669"/>
    <property type="project" value="TreeGrafter"/>
</dbReference>
<dbReference type="CDD" id="cd00383">
    <property type="entry name" value="trans_reg_C"/>
    <property type="match status" value="1"/>
</dbReference>
<protein>
    <submittedName>
        <fullName evidence="9">Two-component system response regulator ResD</fullName>
    </submittedName>
</protein>
<name>A0A2S6GNL2_9PSEU</name>
<evidence type="ECO:0000256" key="3">
    <source>
        <dbReference type="ARBA" id="ARBA00023125"/>
    </source>
</evidence>
<evidence type="ECO:0000259" key="8">
    <source>
        <dbReference type="PROSITE" id="PS51755"/>
    </source>
</evidence>
<dbReference type="GO" id="GO:0006355">
    <property type="term" value="P:regulation of DNA-templated transcription"/>
    <property type="evidence" value="ECO:0007669"/>
    <property type="project" value="InterPro"/>
</dbReference>
<gene>
    <name evidence="9" type="ORF">CLV40_109210</name>
</gene>
<dbReference type="InterPro" id="IPR001867">
    <property type="entry name" value="OmpR/PhoB-type_DNA-bd"/>
</dbReference>
<dbReference type="PROSITE" id="PS50110">
    <property type="entry name" value="RESPONSE_REGULATORY"/>
    <property type="match status" value="1"/>
</dbReference>
<feature type="domain" description="OmpR/PhoB-type" evidence="8">
    <location>
        <begin position="138"/>
        <end position="238"/>
    </location>
</feature>
<dbReference type="InterPro" id="IPR001789">
    <property type="entry name" value="Sig_transdc_resp-reg_receiver"/>
</dbReference>
<dbReference type="EMBL" id="PTIX01000009">
    <property type="protein sequence ID" value="PPK66825.1"/>
    <property type="molecule type" value="Genomic_DNA"/>
</dbReference>
<dbReference type="PANTHER" id="PTHR48111">
    <property type="entry name" value="REGULATOR OF RPOS"/>
    <property type="match status" value="1"/>
</dbReference>
<dbReference type="AlphaFoldDB" id="A0A2S6GNL2"/>
<evidence type="ECO:0000313" key="10">
    <source>
        <dbReference type="Proteomes" id="UP000239203"/>
    </source>
</evidence>
<dbReference type="Pfam" id="PF00486">
    <property type="entry name" value="Trans_reg_C"/>
    <property type="match status" value="1"/>
</dbReference>
<feature type="DNA-binding region" description="OmpR/PhoB-type" evidence="6">
    <location>
        <begin position="138"/>
        <end position="238"/>
    </location>
</feature>
<evidence type="ECO:0000256" key="6">
    <source>
        <dbReference type="PROSITE-ProRule" id="PRU01091"/>
    </source>
</evidence>
<dbReference type="Proteomes" id="UP000239203">
    <property type="component" value="Unassembled WGS sequence"/>
</dbReference>
<evidence type="ECO:0000259" key="7">
    <source>
        <dbReference type="PROSITE" id="PS50110"/>
    </source>
</evidence>
<dbReference type="InterPro" id="IPR036388">
    <property type="entry name" value="WH-like_DNA-bd_sf"/>
</dbReference>
<feature type="domain" description="Response regulatory" evidence="7">
    <location>
        <begin position="14"/>
        <end position="128"/>
    </location>
</feature>